<dbReference type="GO" id="GO:0030639">
    <property type="term" value="P:polyketide biosynthetic process"/>
    <property type="evidence" value="ECO:0007669"/>
    <property type="project" value="TreeGrafter"/>
</dbReference>
<dbReference type="AlphaFoldDB" id="A0A0K0PDI5"/>
<feature type="domain" description="Chalcone/stilbene synthase C-terminal" evidence="5">
    <location>
        <begin position="234"/>
        <end position="365"/>
    </location>
</feature>
<comment type="similarity">
    <text evidence="1">Belongs to the thiolase-like superfamily. Chalcone/stilbene synthases family.</text>
</comment>
<dbReference type="SUPFAM" id="SSF53901">
    <property type="entry name" value="Thiolase-like"/>
    <property type="match status" value="1"/>
</dbReference>
<dbReference type="InterPro" id="IPR011141">
    <property type="entry name" value="Polyketide_synthase_type-III"/>
</dbReference>
<name>A0A0K0PDI5_9BACT</name>
<protein>
    <submittedName>
        <fullName evidence="6">Chalcone synthase</fullName>
        <ecNumber evidence="6">2.3.1.74</ecNumber>
    </submittedName>
</protein>
<dbReference type="EC" id="2.3.1.74" evidence="6"/>
<sequence>MHHEIESTALWSIGTAVPTFQFSQQKALTYALSRIPPAIARHVKFLYRRSQIDSRHTCSQALYNAIELDTGEAAGDEASTAERMQAYESQAADLAARAAKRALAQAPHFSAADITHLVMVTCTGFVSPGPDVLLFEQLGLRSDVRRVQVGFMGCHGAMNGLHTAAAICRSEPQAVVVVASLELCTLHFQSTLTEENLVITSLFSDGAAAALLSGKAFTDGQPRCYLDAFGSRVYPEARDAIAWRVGNQGFDMGLALSNAHDLRPLIPDFVGDWLSSYELHQDDIDLWAIHPGGRAVLDTCEWALGFAPDALASSRWVLRHYGNMSSPTILFVMDHLLAKTKANRVRRGLSLGFGPGVTLEGILWHEGD</sequence>
<evidence type="ECO:0000313" key="6">
    <source>
        <dbReference type="EMBL" id="AKQ22690.1"/>
    </source>
</evidence>
<keyword evidence="6" id="KW-0012">Acyltransferase</keyword>
<feature type="domain" description="Chalcone/stilbene synthase N-terminal" evidence="4">
    <location>
        <begin position="9"/>
        <end position="212"/>
    </location>
</feature>
<evidence type="ECO:0000256" key="1">
    <source>
        <dbReference type="ARBA" id="ARBA00005531"/>
    </source>
</evidence>
<dbReference type="PIRSF" id="PIRSF000451">
    <property type="entry name" value="PKS_III"/>
    <property type="match status" value="1"/>
</dbReference>
<keyword evidence="2 6" id="KW-0808">Transferase</keyword>
<dbReference type="GO" id="GO:0016210">
    <property type="term" value="F:naringenin-chalcone synthase activity"/>
    <property type="evidence" value="ECO:0007669"/>
    <property type="project" value="UniProtKB-EC"/>
</dbReference>
<evidence type="ECO:0000256" key="2">
    <source>
        <dbReference type="ARBA" id="ARBA00022679"/>
    </source>
</evidence>
<dbReference type="PANTHER" id="PTHR11877:SF46">
    <property type="entry name" value="TYPE III POLYKETIDE SYNTHASE A"/>
    <property type="match status" value="1"/>
</dbReference>
<dbReference type="EMBL" id="KR857273">
    <property type="protein sequence ID" value="AKQ22690.1"/>
    <property type="molecule type" value="Genomic_DNA"/>
</dbReference>
<accession>A0A0K0PDI5</accession>
<evidence type="ECO:0000259" key="5">
    <source>
        <dbReference type="Pfam" id="PF02797"/>
    </source>
</evidence>
<dbReference type="InterPro" id="IPR016039">
    <property type="entry name" value="Thiolase-like"/>
</dbReference>
<dbReference type="InterPro" id="IPR012328">
    <property type="entry name" value="Chalcone/stilbene_synt_C"/>
</dbReference>
<dbReference type="PANTHER" id="PTHR11877">
    <property type="entry name" value="HYDROXYMETHYLGLUTARYL-COA SYNTHASE"/>
    <property type="match status" value="1"/>
</dbReference>
<dbReference type="Gene3D" id="3.40.47.10">
    <property type="match status" value="2"/>
</dbReference>
<dbReference type="Pfam" id="PF00195">
    <property type="entry name" value="Chal_sti_synt_N"/>
    <property type="match status" value="1"/>
</dbReference>
<reference evidence="6" key="1">
    <citation type="submission" date="2015-05" db="EMBL/GenBank/DDBJ databases">
        <title>Metabolic and evolutionary origin of actin-binding polyketides from diverse organisms.</title>
        <authorList>
            <person name="Ueoka R."/>
            <person name="Uria A.R."/>
            <person name="Reiter S."/>
            <person name="Mori T."/>
            <person name="Karbaum P."/>
            <person name="Peters E.E."/>
            <person name="Helfrich E.J.N."/>
            <person name="Morinaka B.I."/>
            <person name="Gugger M."/>
            <person name="Takeyama H."/>
            <person name="Matsunaga S."/>
            <person name="Piel J."/>
        </authorList>
    </citation>
    <scope>NUCLEOTIDE SEQUENCE</scope>
</reference>
<feature type="active site" description="Acyl-thioester intermediate" evidence="3">
    <location>
        <position position="154"/>
    </location>
</feature>
<evidence type="ECO:0000259" key="4">
    <source>
        <dbReference type="Pfam" id="PF00195"/>
    </source>
</evidence>
<evidence type="ECO:0000256" key="3">
    <source>
        <dbReference type="PIRSR" id="PIRSR000451-1"/>
    </source>
</evidence>
<proteinExistence type="inferred from homology"/>
<dbReference type="Pfam" id="PF02797">
    <property type="entry name" value="Chal_sti_synt_C"/>
    <property type="match status" value="1"/>
</dbReference>
<dbReference type="CDD" id="cd00831">
    <property type="entry name" value="CHS_like"/>
    <property type="match status" value="1"/>
</dbReference>
<organism evidence="6">
    <name type="scientific">Candidatus Entotheonella serta</name>
    <dbReference type="NCBI Taxonomy" id="1652106"/>
    <lineage>
        <taxon>Bacteria</taxon>
        <taxon>Pseudomonadati</taxon>
        <taxon>Nitrospinota/Tectimicrobiota group</taxon>
        <taxon>Candidatus Tectimicrobiota</taxon>
        <taxon>Candidatus Entotheonellia</taxon>
        <taxon>Candidatus Entotheonellales</taxon>
        <taxon>Candidatus Entotheonellaceae</taxon>
        <taxon>Candidatus Entotheonella</taxon>
    </lineage>
</organism>
<dbReference type="InterPro" id="IPR001099">
    <property type="entry name" value="Chalcone/stilbene_synt_N"/>
</dbReference>